<name>A0A542EDR7_9MICO</name>
<dbReference type="Proteomes" id="UP000320806">
    <property type="component" value="Unassembled WGS sequence"/>
</dbReference>
<gene>
    <name evidence="2" type="ORF">FB459_0896</name>
</gene>
<feature type="compositionally biased region" description="Pro residues" evidence="1">
    <location>
        <begin position="100"/>
        <end position="110"/>
    </location>
</feature>
<accession>A0A542EDR7</accession>
<dbReference type="EMBL" id="VFMO01000001">
    <property type="protein sequence ID" value="TQJ13477.1"/>
    <property type="molecule type" value="Genomic_DNA"/>
</dbReference>
<keyword evidence="3" id="KW-1185">Reference proteome</keyword>
<protein>
    <submittedName>
        <fullName evidence="2">Uncharacterized protein</fullName>
    </submittedName>
</protein>
<evidence type="ECO:0000256" key="1">
    <source>
        <dbReference type="SAM" id="MobiDB-lite"/>
    </source>
</evidence>
<feature type="region of interest" description="Disordered" evidence="1">
    <location>
        <begin position="70"/>
        <end position="110"/>
    </location>
</feature>
<evidence type="ECO:0000313" key="2">
    <source>
        <dbReference type="EMBL" id="TQJ13477.1"/>
    </source>
</evidence>
<evidence type="ECO:0000313" key="3">
    <source>
        <dbReference type="Proteomes" id="UP000320806"/>
    </source>
</evidence>
<proteinExistence type="predicted"/>
<organism evidence="2 3">
    <name type="scientific">Yimella lutea</name>
    <dbReference type="NCBI Taxonomy" id="587872"/>
    <lineage>
        <taxon>Bacteria</taxon>
        <taxon>Bacillati</taxon>
        <taxon>Actinomycetota</taxon>
        <taxon>Actinomycetes</taxon>
        <taxon>Micrococcales</taxon>
        <taxon>Dermacoccaceae</taxon>
        <taxon>Yimella</taxon>
    </lineage>
</organism>
<sequence length="110" mass="11464">MKQIQRTVPALQDAQAARQELVDLGRGQTVTQQQLVPVRVGAGYNAEAGRVPSSMRTTPAPELPAEAIEAQQAAAHGTSGRPRFPAAGTGPAHGWSNGWPAPPTPHRAGT</sequence>
<comment type="caution">
    <text evidence="2">The sequence shown here is derived from an EMBL/GenBank/DDBJ whole genome shotgun (WGS) entry which is preliminary data.</text>
</comment>
<reference evidence="2 3" key="1">
    <citation type="submission" date="2019-06" db="EMBL/GenBank/DDBJ databases">
        <title>Sequencing the genomes of 1000 actinobacteria strains.</title>
        <authorList>
            <person name="Klenk H.-P."/>
        </authorList>
    </citation>
    <scope>NUCLEOTIDE SEQUENCE [LARGE SCALE GENOMIC DNA]</scope>
    <source>
        <strain evidence="2 3">DSM 19828</strain>
    </source>
</reference>
<dbReference type="RefSeq" id="WP_141927581.1">
    <property type="nucleotide sequence ID" value="NZ_BAABCI010000015.1"/>
</dbReference>
<dbReference type="AlphaFoldDB" id="A0A542EDR7"/>